<feature type="compositionally biased region" description="Basic and acidic residues" evidence="1">
    <location>
        <begin position="307"/>
        <end position="323"/>
    </location>
</feature>
<dbReference type="Proteomes" id="UP001365542">
    <property type="component" value="Unassembled WGS sequence"/>
</dbReference>
<keyword evidence="3" id="KW-1185">Reference proteome</keyword>
<organism evidence="2 3">
    <name type="scientific">Orbilia ellipsospora</name>
    <dbReference type="NCBI Taxonomy" id="2528407"/>
    <lineage>
        <taxon>Eukaryota</taxon>
        <taxon>Fungi</taxon>
        <taxon>Dikarya</taxon>
        <taxon>Ascomycota</taxon>
        <taxon>Pezizomycotina</taxon>
        <taxon>Orbiliomycetes</taxon>
        <taxon>Orbiliales</taxon>
        <taxon>Orbiliaceae</taxon>
        <taxon>Orbilia</taxon>
    </lineage>
</organism>
<name>A0AAV9X0E5_9PEZI</name>
<evidence type="ECO:0000313" key="3">
    <source>
        <dbReference type="Proteomes" id="UP001365542"/>
    </source>
</evidence>
<protein>
    <submittedName>
        <fullName evidence="2">Uncharacterized protein</fullName>
    </submittedName>
</protein>
<accession>A0AAV9X0E5</accession>
<evidence type="ECO:0000256" key="1">
    <source>
        <dbReference type="SAM" id="MobiDB-lite"/>
    </source>
</evidence>
<gene>
    <name evidence="2" type="ORF">TWF694_003354</name>
</gene>
<proteinExistence type="predicted"/>
<comment type="caution">
    <text evidence="2">The sequence shown here is derived from an EMBL/GenBank/DDBJ whole genome shotgun (WGS) entry which is preliminary data.</text>
</comment>
<sequence length="645" mass="71811">MVESAHNQKHWEACLNESYLKSNGYQRFLYDLYGANLAEAVGQSKYTLKRDGAKIYVNAEASLLAKEYEHLNSSSCKLSAKADGEKAHSGAAKSLKVPFSLDGLKFNTKGAQNPFAPDTKLDELFSTGASAVPNTTQWSYLELAYRVRMLWQQLWYYAGFEGDDEVTYLHRFFDAQVSKPLFEGSQTNGIFPPTIVSVLKENQKRINSRIADTLVPFENEIKGLEREIGRVKEVHSAIGANIDNLKKVEKDKVADNGQMITTLEKDKQNEAERGKGLSAQRRELLAAKWKYLIWPAETPLFAQMKDGKDQAGKGNFEKNKSEPGDSGIGLAIPWTPATTGAQYGPAGPMSLEVCFILALQVYGIDLTRIRAYRRFVRGNEGGGDQATGEQLICTAAKVYGNNDTLLASQKDNDTALSSRPPHSIPGRFLNETAAAMDDEHLHKIEDVHTTIFNGDTAEKKLDKTGSVGLYCGINLFAGLDTYFIKNGSMEIPCLGFVVHPTDINTVQVNFDETEIDQLRQKPKPKEYHWYRFSTPEKVPDVDKEYPKFDAADFIRLGISPSSFLQETGKGNYPVKQQGDISLKRRVRAHAHPVTWNRAVFDETFRLGSGTSKAGGYNGALGMHFYILSEVDGTHYPRQGYIGSFK</sequence>
<evidence type="ECO:0000313" key="2">
    <source>
        <dbReference type="EMBL" id="KAK6529979.1"/>
    </source>
</evidence>
<dbReference type="EMBL" id="JAVHJO010000013">
    <property type="protein sequence ID" value="KAK6529979.1"/>
    <property type="molecule type" value="Genomic_DNA"/>
</dbReference>
<dbReference type="AlphaFoldDB" id="A0AAV9X0E5"/>
<feature type="region of interest" description="Disordered" evidence="1">
    <location>
        <begin position="307"/>
        <end position="327"/>
    </location>
</feature>
<reference evidence="2 3" key="1">
    <citation type="submission" date="2019-10" db="EMBL/GenBank/DDBJ databases">
        <authorList>
            <person name="Palmer J.M."/>
        </authorList>
    </citation>
    <scope>NUCLEOTIDE SEQUENCE [LARGE SCALE GENOMIC DNA]</scope>
    <source>
        <strain evidence="2 3">TWF694</strain>
    </source>
</reference>